<proteinExistence type="predicted"/>
<name>A0ABN9BGR9_9NEOB</name>
<sequence length="59" mass="6161">APPVPAVAVNHRVPAGDYSLVPGDCRGPPVGRRTVSKQNSSPPCQLLHTALHGCARHSQ</sequence>
<evidence type="ECO:0000313" key="2">
    <source>
        <dbReference type="Proteomes" id="UP001162483"/>
    </source>
</evidence>
<feature type="non-terminal residue" evidence="1">
    <location>
        <position position="1"/>
    </location>
</feature>
<dbReference type="EMBL" id="CATNWA010003965">
    <property type="protein sequence ID" value="CAI9546735.1"/>
    <property type="molecule type" value="Genomic_DNA"/>
</dbReference>
<evidence type="ECO:0000313" key="1">
    <source>
        <dbReference type="EMBL" id="CAI9546735.1"/>
    </source>
</evidence>
<gene>
    <name evidence="1" type="ORF">SPARVUS_LOCUS2874423</name>
</gene>
<reference evidence="1" key="1">
    <citation type="submission" date="2023-05" db="EMBL/GenBank/DDBJ databases">
        <authorList>
            <person name="Stuckert A."/>
        </authorList>
    </citation>
    <scope>NUCLEOTIDE SEQUENCE</scope>
</reference>
<organism evidence="1 2">
    <name type="scientific">Staurois parvus</name>
    <dbReference type="NCBI Taxonomy" id="386267"/>
    <lineage>
        <taxon>Eukaryota</taxon>
        <taxon>Metazoa</taxon>
        <taxon>Chordata</taxon>
        <taxon>Craniata</taxon>
        <taxon>Vertebrata</taxon>
        <taxon>Euteleostomi</taxon>
        <taxon>Amphibia</taxon>
        <taxon>Batrachia</taxon>
        <taxon>Anura</taxon>
        <taxon>Neobatrachia</taxon>
        <taxon>Ranoidea</taxon>
        <taxon>Ranidae</taxon>
        <taxon>Staurois</taxon>
    </lineage>
</organism>
<keyword evidence="2" id="KW-1185">Reference proteome</keyword>
<dbReference type="Proteomes" id="UP001162483">
    <property type="component" value="Unassembled WGS sequence"/>
</dbReference>
<protein>
    <submittedName>
        <fullName evidence="1">Uncharacterized protein</fullName>
    </submittedName>
</protein>
<comment type="caution">
    <text evidence="1">The sequence shown here is derived from an EMBL/GenBank/DDBJ whole genome shotgun (WGS) entry which is preliminary data.</text>
</comment>
<accession>A0ABN9BGR9</accession>